<dbReference type="InterPro" id="IPR011009">
    <property type="entry name" value="Kinase-like_dom_sf"/>
</dbReference>
<keyword evidence="1" id="KW-0812">Transmembrane</keyword>
<dbReference type="InterPro" id="IPR000719">
    <property type="entry name" value="Prot_kinase_dom"/>
</dbReference>
<proteinExistence type="predicted"/>
<dbReference type="SMART" id="SM00220">
    <property type="entry name" value="S_TKc"/>
    <property type="match status" value="1"/>
</dbReference>
<evidence type="ECO:0000313" key="4">
    <source>
        <dbReference type="Proteomes" id="UP000054776"/>
    </source>
</evidence>
<dbReference type="AlphaFoldDB" id="A0A0V1BKG7"/>
<evidence type="ECO:0000256" key="1">
    <source>
        <dbReference type="SAM" id="Phobius"/>
    </source>
</evidence>
<keyword evidence="3" id="KW-0418">Kinase</keyword>
<dbReference type="GO" id="GO:0005576">
    <property type="term" value="C:extracellular region"/>
    <property type="evidence" value="ECO:0007669"/>
    <property type="project" value="TreeGrafter"/>
</dbReference>
<dbReference type="PANTHER" id="PTHR46448">
    <property type="entry name" value="PROTEIN KINASE DOMAIN-CONTAINING PROTEIN"/>
    <property type="match status" value="1"/>
</dbReference>
<sequence>LINEEGIKQFTTWHNMLNTIFKYPNKDDRKTLLIDHRESKFDNQFFKPCLILLTSITVIPLMVIVFQWSLLDDDQQNQANAPPATTTDAQWSRGCIRTEDLENTDIFFQLVNNTEWRFKNTTLMKSNMPPLLNCQDIFSMTDSMRFLTAGWTKLVYQATLAKRKVAIKMVNFEGQMMKNCKAELQSDQHCRQKIAKKFIKEIVALSQFKHPNIIELIGYCIPSDPSSENSIDKLAIVSELGEPLNLFILLQMNWEERLKILYSILKLLEYFSEQPVGGVVLNDLRAQQFVICDKNLKLVDVDDVGLEEPTCHSQSDCNERLKKAGIENYNQIVQCIEGICQNSNDLTNIFNTAKHFLFLLQFGVPQALQDQISHLKESFQKQNMPSNLLRQFAQKLVHNYSTGQYFKANSSSRAEFKRYKNADLPTLFDYPCHDSTTQNSCVLSVANLHEAQSLCTAQTVCKAIIWTNQKTWTGRHVVLFKKNFTQPTYNPNTITFLKVDDNTQSFSEDTSQL</sequence>
<feature type="domain" description="Protein kinase" evidence="2">
    <location>
        <begin position="141"/>
        <end position="427"/>
    </location>
</feature>
<dbReference type="GO" id="GO:0001501">
    <property type="term" value="P:skeletal system development"/>
    <property type="evidence" value="ECO:0007669"/>
    <property type="project" value="TreeGrafter"/>
</dbReference>
<name>A0A0V1BKG7_TRISP</name>
<keyword evidence="1" id="KW-0472">Membrane</keyword>
<dbReference type="GO" id="GO:0005524">
    <property type="term" value="F:ATP binding"/>
    <property type="evidence" value="ECO:0007669"/>
    <property type="project" value="InterPro"/>
</dbReference>
<keyword evidence="1" id="KW-1133">Transmembrane helix</keyword>
<feature type="transmembrane region" description="Helical" evidence="1">
    <location>
        <begin position="49"/>
        <end position="70"/>
    </location>
</feature>
<organism evidence="3 4">
    <name type="scientific">Trichinella spiralis</name>
    <name type="common">Trichina worm</name>
    <dbReference type="NCBI Taxonomy" id="6334"/>
    <lineage>
        <taxon>Eukaryota</taxon>
        <taxon>Metazoa</taxon>
        <taxon>Ecdysozoa</taxon>
        <taxon>Nematoda</taxon>
        <taxon>Enoplea</taxon>
        <taxon>Dorylaimia</taxon>
        <taxon>Trichinellida</taxon>
        <taxon>Trichinellidae</taxon>
        <taxon>Trichinella</taxon>
    </lineage>
</organism>
<dbReference type="Gene3D" id="1.10.510.10">
    <property type="entry name" value="Transferase(Phosphotransferase) domain 1"/>
    <property type="match status" value="1"/>
</dbReference>
<accession>A0A0V1BKG7</accession>
<comment type="caution">
    <text evidence="3">The sequence shown here is derived from an EMBL/GenBank/DDBJ whole genome shotgun (WGS) entry which is preliminary data.</text>
</comment>
<protein>
    <submittedName>
        <fullName evidence="3">Protein kinase domain-containing protein, cytoplasmic</fullName>
    </submittedName>
</protein>
<dbReference type="EMBL" id="JYDH01000033">
    <property type="protein sequence ID" value="KRY37450.1"/>
    <property type="molecule type" value="Genomic_DNA"/>
</dbReference>
<dbReference type="Proteomes" id="UP000054776">
    <property type="component" value="Unassembled WGS sequence"/>
</dbReference>
<keyword evidence="4" id="KW-1185">Reference proteome</keyword>
<dbReference type="InterPro" id="IPR022049">
    <property type="entry name" value="FAM69_kinase_dom"/>
</dbReference>
<dbReference type="OrthoDB" id="4062651at2759"/>
<evidence type="ECO:0000259" key="2">
    <source>
        <dbReference type="PROSITE" id="PS50011"/>
    </source>
</evidence>
<dbReference type="SUPFAM" id="SSF56112">
    <property type="entry name" value="Protein kinase-like (PK-like)"/>
    <property type="match status" value="1"/>
</dbReference>
<dbReference type="Pfam" id="PF12260">
    <property type="entry name" value="PIP49_C"/>
    <property type="match status" value="1"/>
</dbReference>
<keyword evidence="3" id="KW-0808">Transferase</keyword>
<feature type="non-terminal residue" evidence="3">
    <location>
        <position position="1"/>
    </location>
</feature>
<dbReference type="GO" id="GO:0004715">
    <property type="term" value="F:non-membrane spanning protein tyrosine kinase activity"/>
    <property type="evidence" value="ECO:0007669"/>
    <property type="project" value="InterPro"/>
</dbReference>
<evidence type="ECO:0000313" key="3">
    <source>
        <dbReference type="EMBL" id="KRY37450.1"/>
    </source>
</evidence>
<gene>
    <name evidence="3" type="primary">PKDCC</name>
    <name evidence="3" type="ORF">T01_1913</name>
</gene>
<dbReference type="PROSITE" id="PS50011">
    <property type="entry name" value="PROTEIN_KINASE_DOM"/>
    <property type="match status" value="1"/>
</dbReference>
<dbReference type="PANTHER" id="PTHR46448:SF1">
    <property type="entry name" value="PROTEIN KINASE DOMAIN-CONTAINING PROTEIN"/>
    <property type="match status" value="1"/>
</dbReference>
<reference evidence="3 4" key="1">
    <citation type="submission" date="2015-01" db="EMBL/GenBank/DDBJ databases">
        <title>Evolution of Trichinella species and genotypes.</title>
        <authorList>
            <person name="Korhonen P.K."/>
            <person name="Edoardo P."/>
            <person name="Giuseppe L.R."/>
            <person name="Gasser R.B."/>
        </authorList>
    </citation>
    <scope>NUCLEOTIDE SEQUENCE [LARGE SCALE GENOMIC DNA]</scope>
    <source>
        <strain evidence="3">ISS3</strain>
    </source>
</reference>
<dbReference type="InterPro" id="IPR042983">
    <property type="entry name" value="PKDCC"/>
</dbReference>